<protein>
    <submittedName>
        <fullName evidence="1">Uncharacterized protein</fullName>
    </submittedName>
</protein>
<sequence length="153" mass="17228">MTPTQALTAIQTMAGHSQKWHDGTSSKNISSSNIDGLAAIVSKLDNLGRDMKKLKENVHAIQVGCQIYQGPQLDKECPLNEEVKKVEKVNYGEFGLPDPFNESKGAKFYIGPPGYYIHTNNQTPFEEKRLNLVETINKYMEEATKRQVEKDEL</sequence>
<proteinExistence type="predicted"/>
<comment type="caution">
    <text evidence="1">The sequence shown here is derived from an EMBL/GenBank/DDBJ whole genome shotgun (WGS) entry which is preliminary data.</text>
</comment>
<reference evidence="1" key="1">
    <citation type="journal article" date="2019" name="Sci. Rep.">
        <title>Draft genome of Tanacetum cinerariifolium, the natural source of mosquito coil.</title>
        <authorList>
            <person name="Yamashiro T."/>
            <person name="Shiraishi A."/>
            <person name="Satake H."/>
            <person name="Nakayama K."/>
        </authorList>
    </citation>
    <scope>NUCLEOTIDE SEQUENCE</scope>
</reference>
<name>A0A699T6S4_TANCI</name>
<gene>
    <name evidence="1" type="ORF">Tci_876625</name>
</gene>
<dbReference type="AlphaFoldDB" id="A0A699T6S4"/>
<organism evidence="1">
    <name type="scientific">Tanacetum cinerariifolium</name>
    <name type="common">Dalmatian daisy</name>
    <name type="synonym">Chrysanthemum cinerariifolium</name>
    <dbReference type="NCBI Taxonomy" id="118510"/>
    <lineage>
        <taxon>Eukaryota</taxon>
        <taxon>Viridiplantae</taxon>
        <taxon>Streptophyta</taxon>
        <taxon>Embryophyta</taxon>
        <taxon>Tracheophyta</taxon>
        <taxon>Spermatophyta</taxon>
        <taxon>Magnoliopsida</taxon>
        <taxon>eudicotyledons</taxon>
        <taxon>Gunneridae</taxon>
        <taxon>Pentapetalae</taxon>
        <taxon>asterids</taxon>
        <taxon>campanulids</taxon>
        <taxon>Asterales</taxon>
        <taxon>Asteraceae</taxon>
        <taxon>Asteroideae</taxon>
        <taxon>Anthemideae</taxon>
        <taxon>Anthemidinae</taxon>
        <taxon>Tanacetum</taxon>
    </lineage>
</organism>
<accession>A0A699T6S4</accession>
<evidence type="ECO:0000313" key="1">
    <source>
        <dbReference type="EMBL" id="GFD04656.1"/>
    </source>
</evidence>
<dbReference type="EMBL" id="BKCJ011213197">
    <property type="protein sequence ID" value="GFD04656.1"/>
    <property type="molecule type" value="Genomic_DNA"/>
</dbReference>